<accession>B8BY04</accession>
<evidence type="ECO:0000256" key="1">
    <source>
        <dbReference type="SAM" id="MobiDB-lite"/>
    </source>
</evidence>
<organism evidence="2 3">
    <name type="scientific">Thalassiosira pseudonana</name>
    <name type="common">Marine diatom</name>
    <name type="synonym">Cyclotella nana</name>
    <dbReference type="NCBI Taxonomy" id="35128"/>
    <lineage>
        <taxon>Eukaryota</taxon>
        <taxon>Sar</taxon>
        <taxon>Stramenopiles</taxon>
        <taxon>Ochrophyta</taxon>
        <taxon>Bacillariophyta</taxon>
        <taxon>Coscinodiscophyceae</taxon>
        <taxon>Thalassiosirophycidae</taxon>
        <taxon>Thalassiosirales</taxon>
        <taxon>Thalassiosiraceae</taxon>
        <taxon>Thalassiosira</taxon>
    </lineage>
</organism>
<reference evidence="2 3" key="1">
    <citation type="journal article" date="2004" name="Science">
        <title>The genome of the diatom Thalassiosira pseudonana: ecology, evolution, and metabolism.</title>
        <authorList>
            <person name="Armbrust E.V."/>
            <person name="Berges J.A."/>
            <person name="Bowler C."/>
            <person name="Green B.R."/>
            <person name="Martinez D."/>
            <person name="Putnam N.H."/>
            <person name="Zhou S."/>
            <person name="Allen A.E."/>
            <person name="Apt K.E."/>
            <person name="Bechner M."/>
            <person name="Brzezinski M.A."/>
            <person name="Chaal B.K."/>
            <person name="Chiovitti A."/>
            <person name="Davis A.K."/>
            <person name="Demarest M.S."/>
            <person name="Detter J.C."/>
            <person name="Glavina T."/>
            <person name="Goodstein D."/>
            <person name="Hadi M.Z."/>
            <person name="Hellsten U."/>
            <person name="Hildebrand M."/>
            <person name="Jenkins B.D."/>
            <person name="Jurka J."/>
            <person name="Kapitonov V.V."/>
            <person name="Kroger N."/>
            <person name="Lau W.W."/>
            <person name="Lane T.W."/>
            <person name="Larimer F.W."/>
            <person name="Lippmeier J.C."/>
            <person name="Lucas S."/>
            <person name="Medina M."/>
            <person name="Montsant A."/>
            <person name="Obornik M."/>
            <person name="Parker M.S."/>
            <person name="Palenik B."/>
            <person name="Pazour G.J."/>
            <person name="Richardson P.M."/>
            <person name="Rynearson T.A."/>
            <person name="Saito M.A."/>
            <person name="Schwartz D.C."/>
            <person name="Thamatrakoln K."/>
            <person name="Valentin K."/>
            <person name="Vardi A."/>
            <person name="Wilkerson F.P."/>
            <person name="Rokhsar D.S."/>
        </authorList>
    </citation>
    <scope>NUCLEOTIDE SEQUENCE [LARGE SCALE GENOMIC DNA]</scope>
    <source>
        <strain evidence="2 3">CCMP1335</strain>
    </source>
</reference>
<dbReference type="eggNOG" id="ENOG502RADF">
    <property type="taxonomic scope" value="Eukaryota"/>
</dbReference>
<name>B8BY04_THAPS</name>
<feature type="compositionally biased region" description="Low complexity" evidence="1">
    <location>
        <begin position="34"/>
        <end position="47"/>
    </location>
</feature>
<dbReference type="RefSeq" id="XP_002288858.1">
    <property type="nucleotide sequence ID" value="XM_002288822.1"/>
</dbReference>
<dbReference type="Proteomes" id="UP000001449">
    <property type="component" value="Chromosome 3"/>
</dbReference>
<dbReference type="KEGG" id="tps:THAPSDRAFT_21788"/>
<keyword evidence="3" id="KW-1185">Reference proteome</keyword>
<reference evidence="2 3" key="2">
    <citation type="journal article" date="2008" name="Nature">
        <title>The Phaeodactylum genome reveals the evolutionary history of diatom genomes.</title>
        <authorList>
            <person name="Bowler C."/>
            <person name="Allen A.E."/>
            <person name="Badger J.H."/>
            <person name="Grimwood J."/>
            <person name="Jabbari K."/>
            <person name="Kuo A."/>
            <person name="Maheswari U."/>
            <person name="Martens C."/>
            <person name="Maumus F."/>
            <person name="Otillar R.P."/>
            <person name="Rayko E."/>
            <person name="Salamov A."/>
            <person name="Vandepoele K."/>
            <person name="Beszteri B."/>
            <person name="Gruber A."/>
            <person name="Heijde M."/>
            <person name="Katinka M."/>
            <person name="Mock T."/>
            <person name="Valentin K."/>
            <person name="Verret F."/>
            <person name="Berges J.A."/>
            <person name="Brownlee C."/>
            <person name="Cadoret J.P."/>
            <person name="Chiovitti A."/>
            <person name="Choi C.J."/>
            <person name="Coesel S."/>
            <person name="De Martino A."/>
            <person name="Detter J.C."/>
            <person name="Durkin C."/>
            <person name="Falciatore A."/>
            <person name="Fournet J."/>
            <person name="Haruta M."/>
            <person name="Huysman M.J."/>
            <person name="Jenkins B.D."/>
            <person name="Jiroutova K."/>
            <person name="Jorgensen R.E."/>
            <person name="Joubert Y."/>
            <person name="Kaplan A."/>
            <person name="Kroger N."/>
            <person name="Kroth P.G."/>
            <person name="La Roche J."/>
            <person name="Lindquist E."/>
            <person name="Lommer M."/>
            <person name="Martin-Jezequel V."/>
            <person name="Lopez P.J."/>
            <person name="Lucas S."/>
            <person name="Mangogna M."/>
            <person name="McGinnis K."/>
            <person name="Medlin L.K."/>
            <person name="Montsant A."/>
            <person name="Oudot-Le Secq M.P."/>
            <person name="Napoli C."/>
            <person name="Obornik M."/>
            <person name="Parker M.S."/>
            <person name="Petit J.L."/>
            <person name="Porcel B.M."/>
            <person name="Poulsen N."/>
            <person name="Robison M."/>
            <person name="Rychlewski L."/>
            <person name="Rynearson T.A."/>
            <person name="Schmutz J."/>
            <person name="Shapiro H."/>
            <person name="Siaut M."/>
            <person name="Stanley M."/>
            <person name="Sussman M.R."/>
            <person name="Taylor A.R."/>
            <person name="Vardi A."/>
            <person name="von Dassow P."/>
            <person name="Vyverman W."/>
            <person name="Willis A."/>
            <person name="Wyrwicz L.S."/>
            <person name="Rokhsar D.S."/>
            <person name="Weissenbach J."/>
            <person name="Armbrust E.V."/>
            <person name="Green B.R."/>
            <person name="Van de Peer Y."/>
            <person name="Grigoriev I.V."/>
        </authorList>
    </citation>
    <scope>NUCLEOTIDE SEQUENCE [LARGE SCALE GENOMIC DNA]</scope>
    <source>
        <strain evidence="2 3">CCMP1335</strain>
    </source>
</reference>
<dbReference type="OMA" id="HQLNWLE"/>
<protein>
    <submittedName>
        <fullName evidence="2">Uncharacterized protein</fullName>
    </submittedName>
</protein>
<evidence type="ECO:0000313" key="2">
    <source>
        <dbReference type="EMBL" id="EED94294.1"/>
    </source>
</evidence>
<gene>
    <name evidence="2" type="ORF">THAPSDRAFT_21788</name>
</gene>
<sequence length="525" mass="59099">MNDYEILSRASAFLLNVDPLSSNHEGIGFMDNNTDTSTSSATKTHSSQGHVKKTAYPHLQTNRDLRKKLLQKQEYAYDPASGPTRLPHQLNWLEFCPANFRPKVHVVASSHVISPWLWPKYYDQDWLKIVNEEHVRYSLEVWGAASDGGGDGGELVHDGKLHGSYKPLAKFALNPYPIHHPNEMDVAVIHLKEEDAVLKHMIKLGVQPLNLPTMYELENSDDPVFQPNERFLFQGYEVYEDDKVEKTELGNDDARMFHPYSSLGHLTQAYPDRFLAETNGGPLPEGLCGGAVIQLPSTTAIDIKRNNSNLMLRGVVEGIVPTNHENTQLAGLASFIPAYRIREFIDFSERIMLEQIIDEDVFKRVVEMKNKQWSPRGSVYGGGNETPAKDAAVHQLNMDEGSAAAHDDEDEDDDLLTDPSVLAGIEGTSEDPDTPHIDREYQEIVASLRKNHTPEEVDAILATVERERQEVIDILESEGGDMDDVIEAVRRRTYEEKERIMNELQLQKDDSMSLGEIVSKDGEKS</sequence>
<evidence type="ECO:0000313" key="3">
    <source>
        <dbReference type="Proteomes" id="UP000001449"/>
    </source>
</evidence>
<proteinExistence type="predicted"/>
<dbReference type="EMBL" id="CM000640">
    <property type="protein sequence ID" value="EED94294.1"/>
    <property type="molecule type" value="Genomic_DNA"/>
</dbReference>
<feature type="region of interest" description="Disordered" evidence="1">
    <location>
        <begin position="28"/>
        <end position="54"/>
    </location>
</feature>
<dbReference type="GeneID" id="7441877"/>
<dbReference type="PaxDb" id="35128-Thaps21788"/>
<dbReference type="HOGENOM" id="CLU_599176_0_0_1"/>
<dbReference type="InParanoid" id="B8BY04"/>
<dbReference type="AlphaFoldDB" id="B8BY04"/>